<accession>A0AAD5USQ5</accession>
<keyword evidence="3" id="KW-1185">Reference proteome</keyword>
<dbReference type="EMBL" id="JANAWD010000975">
    <property type="protein sequence ID" value="KAJ3474821.1"/>
    <property type="molecule type" value="Genomic_DNA"/>
</dbReference>
<protein>
    <submittedName>
        <fullName evidence="2">Uncharacterized protein</fullName>
    </submittedName>
</protein>
<dbReference type="Proteomes" id="UP001212997">
    <property type="component" value="Unassembled WGS sequence"/>
</dbReference>
<reference evidence="2" key="1">
    <citation type="submission" date="2022-07" db="EMBL/GenBank/DDBJ databases">
        <title>Genome Sequence of Physisporinus lineatus.</title>
        <authorList>
            <person name="Buettner E."/>
        </authorList>
    </citation>
    <scope>NUCLEOTIDE SEQUENCE</scope>
    <source>
        <strain evidence="2">VT162</strain>
    </source>
</reference>
<organism evidence="2 3">
    <name type="scientific">Meripilus lineatus</name>
    <dbReference type="NCBI Taxonomy" id="2056292"/>
    <lineage>
        <taxon>Eukaryota</taxon>
        <taxon>Fungi</taxon>
        <taxon>Dikarya</taxon>
        <taxon>Basidiomycota</taxon>
        <taxon>Agaricomycotina</taxon>
        <taxon>Agaricomycetes</taxon>
        <taxon>Polyporales</taxon>
        <taxon>Meripilaceae</taxon>
        <taxon>Meripilus</taxon>
    </lineage>
</organism>
<dbReference type="AlphaFoldDB" id="A0AAD5USQ5"/>
<sequence>MADSSTTGSGPAIAPGTNSSPPPGAGENGGKTSAAELFDDERINSDGEGDGINQFIDEAVQDIPPKVLRTNNPTKELHLLEKMFVLPEQTEEMISNRDFQLMLPIANKKSALGRTTHQFSSLARKIKSAKQNEKAQLRAKQHLMEIQEISRVEDLWRGFTVSTHAAEVAEKGSSDAALDVEAMAAAIKKQVHGIKDPIRRRPPAGASRTNEKQKIGQAVALRASEFAVLLHGLKGQVPVKRQMSAAER</sequence>
<evidence type="ECO:0000313" key="3">
    <source>
        <dbReference type="Proteomes" id="UP001212997"/>
    </source>
</evidence>
<comment type="caution">
    <text evidence="2">The sequence shown here is derived from an EMBL/GenBank/DDBJ whole genome shotgun (WGS) entry which is preliminary data.</text>
</comment>
<feature type="region of interest" description="Disordered" evidence="1">
    <location>
        <begin position="1"/>
        <end position="52"/>
    </location>
</feature>
<evidence type="ECO:0000313" key="2">
    <source>
        <dbReference type="EMBL" id="KAJ3474821.1"/>
    </source>
</evidence>
<proteinExistence type="predicted"/>
<gene>
    <name evidence="2" type="ORF">NLI96_g12237</name>
</gene>
<evidence type="ECO:0000256" key="1">
    <source>
        <dbReference type="SAM" id="MobiDB-lite"/>
    </source>
</evidence>
<name>A0AAD5USQ5_9APHY</name>